<sequence>MDNTIKTQKPFERANLINSRGIRIGYIYKFTGKVGYVTETKDFELFQTDFDKIKEESKAGEVVVLDVTSLIRWDTLSLKVIFPVIVALNKELKNKGKPLIGVIGNRSGDVFDASWERHKESGTEVVPWFQTLQEYLANYNLLT</sequence>
<dbReference type="KEGG" id="bex:A11Q_2409"/>
<dbReference type="Proteomes" id="UP000012040">
    <property type="component" value="Chromosome"/>
</dbReference>
<dbReference type="PATRIC" id="fig|1184267.3.peg.2439"/>
<evidence type="ECO:0008006" key="3">
    <source>
        <dbReference type="Google" id="ProtNLM"/>
    </source>
</evidence>
<dbReference type="STRING" id="1184267.A11Q_2409"/>
<protein>
    <recommendedName>
        <fullName evidence="3">STAS domain-containing protein</fullName>
    </recommendedName>
</protein>
<organism evidence="1 2">
    <name type="scientific">Pseudobdellovibrio exovorus JSS</name>
    <dbReference type="NCBI Taxonomy" id="1184267"/>
    <lineage>
        <taxon>Bacteria</taxon>
        <taxon>Pseudomonadati</taxon>
        <taxon>Bdellovibrionota</taxon>
        <taxon>Bdellovibrionia</taxon>
        <taxon>Bdellovibrionales</taxon>
        <taxon>Pseudobdellovibrionaceae</taxon>
        <taxon>Pseudobdellovibrio</taxon>
    </lineage>
</organism>
<accession>M4VDQ9</accession>
<dbReference type="AlphaFoldDB" id="M4VDQ9"/>
<evidence type="ECO:0000313" key="1">
    <source>
        <dbReference type="EMBL" id="AGH96625.1"/>
    </source>
</evidence>
<keyword evidence="2" id="KW-1185">Reference proteome</keyword>
<proteinExistence type="predicted"/>
<name>M4VDQ9_9BACT</name>
<dbReference type="EMBL" id="CP003537">
    <property type="protein sequence ID" value="AGH96625.1"/>
    <property type="molecule type" value="Genomic_DNA"/>
</dbReference>
<gene>
    <name evidence="1" type="ORF">A11Q_2409</name>
</gene>
<dbReference type="HOGENOM" id="CLU_1802313_0_0_7"/>
<dbReference type="RefSeq" id="WP_015471115.1">
    <property type="nucleotide sequence ID" value="NC_020813.1"/>
</dbReference>
<evidence type="ECO:0000313" key="2">
    <source>
        <dbReference type="Proteomes" id="UP000012040"/>
    </source>
</evidence>
<reference evidence="1 2" key="1">
    <citation type="journal article" date="2013" name="ISME J.">
        <title>By their genes ye shall know them: genomic signatures of predatory bacteria.</title>
        <authorList>
            <person name="Pasternak Z."/>
            <person name="Pietrokovski S."/>
            <person name="Rotem O."/>
            <person name="Gophna U."/>
            <person name="Lurie-Weinberger M.N."/>
            <person name="Jurkevitch E."/>
        </authorList>
    </citation>
    <scope>NUCLEOTIDE SEQUENCE [LARGE SCALE GENOMIC DNA]</scope>
    <source>
        <strain evidence="1 2">JSS</strain>
    </source>
</reference>